<dbReference type="AlphaFoldDB" id="A0AAW3VJ81"/>
<protein>
    <submittedName>
        <fullName evidence="6">IclR family pca regulon transcriptional regulator</fullName>
    </submittedName>
</protein>
<organism evidence="6 7">
    <name type="scientific">Acinetobacter lwoffii</name>
    <dbReference type="NCBI Taxonomy" id="28090"/>
    <lineage>
        <taxon>Bacteria</taxon>
        <taxon>Pseudomonadati</taxon>
        <taxon>Pseudomonadota</taxon>
        <taxon>Gammaproteobacteria</taxon>
        <taxon>Moraxellales</taxon>
        <taxon>Moraxellaceae</taxon>
        <taxon>Acinetobacter</taxon>
    </lineage>
</organism>
<dbReference type="Proteomes" id="UP000548425">
    <property type="component" value="Unassembled WGS sequence"/>
</dbReference>
<dbReference type="PANTHER" id="PTHR30136">
    <property type="entry name" value="HELIX-TURN-HELIX TRANSCRIPTIONAL REGULATOR, ICLR FAMILY"/>
    <property type="match status" value="1"/>
</dbReference>
<dbReference type="SUPFAM" id="SSF46785">
    <property type="entry name" value="Winged helix' DNA-binding domain"/>
    <property type="match status" value="1"/>
</dbReference>
<dbReference type="RefSeq" id="WP_184413496.1">
    <property type="nucleotide sequence ID" value="NZ_JACHLA010000017.1"/>
</dbReference>
<dbReference type="SUPFAM" id="SSF55781">
    <property type="entry name" value="GAF domain-like"/>
    <property type="match status" value="1"/>
</dbReference>
<dbReference type="InterPro" id="IPR036388">
    <property type="entry name" value="WH-like_DNA-bd_sf"/>
</dbReference>
<accession>A0AAW3VJ81</accession>
<dbReference type="GO" id="GO:0003700">
    <property type="term" value="F:DNA-binding transcription factor activity"/>
    <property type="evidence" value="ECO:0007669"/>
    <property type="project" value="TreeGrafter"/>
</dbReference>
<reference evidence="6 7" key="1">
    <citation type="submission" date="2020-08" db="EMBL/GenBank/DDBJ databases">
        <title>Functional genomics of gut bacteria from endangered species of beetles.</title>
        <authorList>
            <person name="Carlos-Shanley C."/>
        </authorList>
    </citation>
    <scope>NUCLEOTIDE SEQUENCE [LARGE SCALE GENOMIC DNA]</scope>
    <source>
        <strain evidence="6 7">S00127</strain>
    </source>
</reference>
<dbReference type="Gene3D" id="3.30.450.40">
    <property type="match status" value="1"/>
</dbReference>
<dbReference type="Pfam" id="PF09339">
    <property type="entry name" value="HTH_IclR"/>
    <property type="match status" value="1"/>
</dbReference>
<evidence type="ECO:0000259" key="4">
    <source>
        <dbReference type="PROSITE" id="PS51077"/>
    </source>
</evidence>
<dbReference type="Pfam" id="PF01614">
    <property type="entry name" value="IclR_C"/>
    <property type="match status" value="1"/>
</dbReference>
<keyword evidence="2" id="KW-0238">DNA-binding</keyword>
<dbReference type="EMBL" id="JACHLA010000017">
    <property type="protein sequence ID" value="MBB6364316.1"/>
    <property type="molecule type" value="Genomic_DNA"/>
</dbReference>
<dbReference type="GO" id="GO:0003677">
    <property type="term" value="F:DNA binding"/>
    <property type="evidence" value="ECO:0007669"/>
    <property type="project" value="UniProtKB-KW"/>
</dbReference>
<dbReference type="GO" id="GO:0045892">
    <property type="term" value="P:negative regulation of DNA-templated transcription"/>
    <property type="evidence" value="ECO:0007669"/>
    <property type="project" value="TreeGrafter"/>
</dbReference>
<dbReference type="InterPro" id="IPR050707">
    <property type="entry name" value="HTH_MetabolicPath_Reg"/>
</dbReference>
<gene>
    <name evidence="6" type="ORF">HNP34_002467</name>
</gene>
<name>A0AAW3VJ81_ACILW</name>
<evidence type="ECO:0000259" key="5">
    <source>
        <dbReference type="PROSITE" id="PS51078"/>
    </source>
</evidence>
<dbReference type="PROSITE" id="PS51077">
    <property type="entry name" value="HTH_ICLR"/>
    <property type="match status" value="1"/>
</dbReference>
<dbReference type="SMART" id="SM00346">
    <property type="entry name" value="HTH_ICLR"/>
    <property type="match status" value="1"/>
</dbReference>
<dbReference type="InterPro" id="IPR014757">
    <property type="entry name" value="Tscrpt_reg_IclR_C"/>
</dbReference>
<dbReference type="PANTHER" id="PTHR30136:SF34">
    <property type="entry name" value="TRANSCRIPTIONAL REGULATOR"/>
    <property type="match status" value="1"/>
</dbReference>
<evidence type="ECO:0000256" key="2">
    <source>
        <dbReference type="ARBA" id="ARBA00023125"/>
    </source>
</evidence>
<evidence type="ECO:0000313" key="7">
    <source>
        <dbReference type="Proteomes" id="UP000548425"/>
    </source>
</evidence>
<dbReference type="PROSITE" id="PS51078">
    <property type="entry name" value="ICLR_ED"/>
    <property type="match status" value="1"/>
</dbReference>
<feature type="domain" description="HTH iclR-type" evidence="4">
    <location>
        <begin position="7"/>
        <end position="67"/>
    </location>
</feature>
<feature type="domain" description="IclR-ED" evidence="5">
    <location>
        <begin position="68"/>
        <end position="255"/>
    </location>
</feature>
<dbReference type="InterPro" id="IPR036390">
    <property type="entry name" value="WH_DNA-bd_sf"/>
</dbReference>
<dbReference type="Gene3D" id="1.10.10.10">
    <property type="entry name" value="Winged helix-like DNA-binding domain superfamily/Winged helix DNA-binding domain"/>
    <property type="match status" value="1"/>
</dbReference>
<evidence type="ECO:0000256" key="3">
    <source>
        <dbReference type="ARBA" id="ARBA00023163"/>
    </source>
</evidence>
<evidence type="ECO:0000313" key="6">
    <source>
        <dbReference type="EMBL" id="MBB6364316.1"/>
    </source>
</evidence>
<keyword evidence="3" id="KW-0804">Transcription</keyword>
<comment type="caution">
    <text evidence="6">The sequence shown here is derived from an EMBL/GenBank/DDBJ whole genome shotgun (WGS) entry which is preliminary data.</text>
</comment>
<dbReference type="InterPro" id="IPR005471">
    <property type="entry name" value="Tscrpt_reg_IclR_N"/>
</dbReference>
<proteinExistence type="predicted"/>
<sequence>MHDKEYVKSLENGLSVLQCFTPQHKRLNISKVAQITGMTRAAARRYLFTLEQLGYIEKKERCYLLTSKVLGFTGAYFSTAHLPIISQPVINQLTYKFNLAFSISLLDGFEVTTICRSSNYNYVMHQNPYGMHLGNRLPSHTTSAGKLLLAYQDPERIHRIFKEKILIKLTPYTKTNKDELLLELDEIRLQEWCYSAQEHELGIHAVAVPVFDLHDNVIAALNVVSPLNETSKAYLIQEILPHLLSAAYDIRKLTC</sequence>
<evidence type="ECO:0000256" key="1">
    <source>
        <dbReference type="ARBA" id="ARBA00023015"/>
    </source>
</evidence>
<keyword evidence="1" id="KW-0805">Transcription regulation</keyword>
<dbReference type="InterPro" id="IPR029016">
    <property type="entry name" value="GAF-like_dom_sf"/>
</dbReference>